<evidence type="ECO:0000313" key="11">
    <source>
        <dbReference type="Proteomes" id="UP000199350"/>
    </source>
</evidence>
<evidence type="ECO:0000256" key="8">
    <source>
        <dbReference type="SAM" id="MobiDB-lite"/>
    </source>
</evidence>
<evidence type="ECO:0000256" key="4">
    <source>
        <dbReference type="ARBA" id="ARBA00022692"/>
    </source>
</evidence>
<dbReference type="STRING" id="38302.SAMN04488535_0911"/>
<dbReference type="GO" id="GO:0051301">
    <property type="term" value="P:cell division"/>
    <property type="evidence" value="ECO:0007669"/>
    <property type="project" value="UniProtKB-KW"/>
</dbReference>
<protein>
    <submittedName>
        <fullName evidence="10">Cell division protein FtsQ</fullName>
    </submittedName>
</protein>
<dbReference type="EMBL" id="LT629700">
    <property type="protein sequence ID" value="SDL82758.1"/>
    <property type="molecule type" value="Genomic_DNA"/>
</dbReference>
<evidence type="ECO:0000256" key="3">
    <source>
        <dbReference type="ARBA" id="ARBA00022618"/>
    </source>
</evidence>
<dbReference type="InterPro" id="IPR013685">
    <property type="entry name" value="POTRA_FtsQ_type"/>
</dbReference>
<evidence type="ECO:0000256" key="1">
    <source>
        <dbReference type="ARBA" id="ARBA00004370"/>
    </source>
</evidence>
<keyword evidence="4" id="KW-0812">Transmembrane</keyword>
<evidence type="ECO:0000256" key="6">
    <source>
        <dbReference type="ARBA" id="ARBA00023136"/>
    </source>
</evidence>
<keyword evidence="11" id="KW-1185">Reference proteome</keyword>
<reference evidence="11" key="1">
    <citation type="submission" date="2016-10" db="EMBL/GenBank/DDBJ databases">
        <authorList>
            <person name="Varghese N."/>
            <person name="Submissions S."/>
        </authorList>
    </citation>
    <scope>NUCLEOTIDE SEQUENCE [LARGE SCALE GENOMIC DNA]</scope>
    <source>
        <strain evidence="11">DSM 20632</strain>
    </source>
</reference>
<evidence type="ECO:0000256" key="5">
    <source>
        <dbReference type="ARBA" id="ARBA00022989"/>
    </source>
</evidence>
<dbReference type="Gene3D" id="3.10.20.310">
    <property type="entry name" value="membrane protein fhac"/>
    <property type="match status" value="1"/>
</dbReference>
<dbReference type="RefSeq" id="WP_092149350.1">
    <property type="nucleotide sequence ID" value="NZ_LT629700.1"/>
</dbReference>
<gene>
    <name evidence="10" type="ORF">SAMN04488535_0911</name>
</gene>
<evidence type="ECO:0000256" key="2">
    <source>
        <dbReference type="ARBA" id="ARBA00022475"/>
    </source>
</evidence>
<dbReference type="PANTHER" id="PTHR37820:SF1">
    <property type="entry name" value="CELL DIVISION PROTEIN FTSQ"/>
    <property type="match status" value="1"/>
</dbReference>
<dbReference type="Proteomes" id="UP000199350">
    <property type="component" value="Chromosome I"/>
</dbReference>
<evidence type="ECO:0000313" key="10">
    <source>
        <dbReference type="EMBL" id="SDL82758.1"/>
    </source>
</evidence>
<dbReference type="Pfam" id="PF03799">
    <property type="entry name" value="FtsQ_DivIB_C"/>
    <property type="match status" value="1"/>
</dbReference>
<evidence type="ECO:0000259" key="9">
    <source>
        <dbReference type="PROSITE" id="PS51779"/>
    </source>
</evidence>
<keyword evidence="3 10" id="KW-0132">Cell division</keyword>
<dbReference type="InterPro" id="IPR050487">
    <property type="entry name" value="FtsQ_DivIB"/>
</dbReference>
<dbReference type="PROSITE" id="PS51779">
    <property type="entry name" value="POTRA"/>
    <property type="match status" value="1"/>
</dbReference>
<keyword evidence="5" id="KW-1133">Transmembrane helix</keyword>
<dbReference type="PANTHER" id="PTHR37820">
    <property type="entry name" value="CELL DIVISION PROTEIN DIVIB"/>
    <property type="match status" value="1"/>
</dbReference>
<feature type="domain" description="POTRA" evidence="9">
    <location>
        <begin position="32"/>
        <end position="100"/>
    </location>
</feature>
<dbReference type="AlphaFoldDB" id="A0A1G9N8H6"/>
<sequence length="233" mass="23643">MAAHRRGWIIGGALAVLLVAVLAVVLPRTKAMPVKDIEVRGAQQLSTEEVAAATGIAPGTPMGAVDTHAAAVSVAGLPWVETVTVSRGWPSTITVDIAEHTAVAFFTGGDGAHLINADGDEFAVDDPPPGAVEITGDAARGASGDSGGSSDSGGSVLRDAVEVAASLSEPAREAVKSLEARSPHTFVLHLADGATVVWGASEDNANKALALDTVLQREGSEFNISNPGQITVR</sequence>
<dbReference type="Pfam" id="PF08478">
    <property type="entry name" value="POTRA_1"/>
    <property type="match status" value="1"/>
</dbReference>
<name>A0A1G9N8H6_9CORY</name>
<accession>A0A1G9N8H6</accession>
<evidence type="ECO:0000256" key="7">
    <source>
        <dbReference type="ARBA" id="ARBA00023306"/>
    </source>
</evidence>
<dbReference type="GO" id="GO:0005886">
    <property type="term" value="C:plasma membrane"/>
    <property type="evidence" value="ECO:0007669"/>
    <property type="project" value="TreeGrafter"/>
</dbReference>
<feature type="region of interest" description="Disordered" evidence="8">
    <location>
        <begin position="135"/>
        <end position="155"/>
    </location>
</feature>
<organism evidence="10 11">
    <name type="scientific">Corynebacterium mycetoides</name>
    <dbReference type="NCBI Taxonomy" id="38302"/>
    <lineage>
        <taxon>Bacteria</taxon>
        <taxon>Bacillati</taxon>
        <taxon>Actinomycetota</taxon>
        <taxon>Actinomycetes</taxon>
        <taxon>Mycobacteriales</taxon>
        <taxon>Corynebacteriaceae</taxon>
        <taxon>Corynebacterium</taxon>
    </lineage>
</organism>
<keyword evidence="6" id="KW-0472">Membrane</keyword>
<keyword evidence="7" id="KW-0131">Cell cycle</keyword>
<comment type="subcellular location">
    <subcellularLocation>
        <location evidence="1">Membrane</location>
    </subcellularLocation>
</comment>
<proteinExistence type="predicted"/>
<dbReference type="InterPro" id="IPR034746">
    <property type="entry name" value="POTRA"/>
</dbReference>
<dbReference type="OrthoDB" id="9790760at2"/>
<dbReference type="InterPro" id="IPR005548">
    <property type="entry name" value="Cell_div_FtsQ/DivIB_C"/>
</dbReference>
<keyword evidence="2" id="KW-1003">Cell membrane</keyword>